<feature type="coiled-coil region" evidence="1">
    <location>
        <begin position="100"/>
        <end position="190"/>
    </location>
</feature>
<organism evidence="3 4">
    <name type="scientific">Diploscapter pachys</name>
    <dbReference type="NCBI Taxonomy" id="2018661"/>
    <lineage>
        <taxon>Eukaryota</taxon>
        <taxon>Metazoa</taxon>
        <taxon>Ecdysozoa</taxon>
        <taxon>Nematoda</taxon>
        <taxon>Chromadorea</taxon>
        <taxon>Rhabditida</taxon>
        <taxon>Rhabditina</taxon>
        <taxon>Rhabditomorpha</taxon>
        <taxon>Rhabditoidea</taxon>
        <taxon>Rhabditidae</taxon>
        <taxon>Diploscapter</taxon>
    </lineage>
</organism>
<dbReference type="PANTHER" id="PTHR15715:SF37">
    <property type="entry name" value="LD47843P"/>
    <property type="match status" value="1"/>
</dbReference>
<comment type="caution">
    <text evidence="3">The sequence shown here is derived from an EMBL/GenBank/DDBJ whole genome shotgun (WGS) entry which is preliminary data.</text>
</comment>
<accession>A0A2A2JHC9</accession>
<dbReference type="EMBL" id="LIAE01010433">
    <property type="protein sequence ID" value="PAV61133.1"/>
    <property type="molecule type" value="Genomic_DNA"/>
</dbReference>
<dbReference type="PANTHER" id="PTHR15715">
    <property type="entry name" value="CENTROSOMAL PROTEIN OF 170 KDA"/>
    <property type="match status" value="1"/>
</dbReference>
<reference evidence="3 4" key="1">
    <citation type="journal article" date="2017" name="Curr. Biol.">
        <title>Genome architecture and evolution of a unichromosomal asexual nematode.</title>
        <authorList>
            <person name="Fradin H."/>
            <person name="Zegar C."/>
            <person name="Gutwein M."/>
            <person name="Lucas J."/>
            <person name="Kovtun M."/>
            <person name="Corcoran D."/>
            <person name="Baugh L.R."/>
            <person name="Kiontke K."/>
            <person name="Gunsalus K."/>
            <person name="Fitch D.H."/>
            <person name="Piano F."/>
        </authorList>
    </citation>
    <scope>NUCLEOTIDE SEQUENCE [LARGE SCALE GENOMIC DNA]</scope>
    <source>
        <strain evidence="3">PF1309</strain>
    </source>
</reference>
<dbReference type="CDD" id="cd21911">
    <property type="entry name" value="CC1_SLMAP"/>
    <property type="match status" value="1"/>
</dbReference>
<proteinExistence type="predicted"/>
<evidence type="ECO:0000313" key="4">
    <source>
        <dbReference type="Proteomes" id="UP000218231"/>
    </source>
</evidence>
<dbReference type="STRING" id="2018661.A0A2A2JHC9"/>
<evidence type="ECO:0000256" key="2">
    <source>
        <dbReference type="SAM" id="MobiDB-lite"/>
    </source>
</evidence>
<dbReference type="OrthoDB" id="687730at2759"/>
<sequence>MLSKQQLFQLQQYTSEAIYREETRQQKLEALQKILEEAEQKTESSWKQLVNDDILLTKIAALEIQLATYAKSATPDKMRDELLQMTEDRVKFELNTKDIIRRLEDEKTETAMRLQDAERSLVQTEEECIWMRDTIKTLETRLKEMTTVSDAKQAELNTAAQTLHEMEKQREVLEKKLKKVEDRIAEMERVWICPERRGSAPNIVKAINDNWILDTEAVKLIYEACRARLAGQFYDMSSLPYHSPALNALKETTSLPIKSTLELCAAQSSSCTDNNDSEGAEQVITNGTNGETKEKRNRISSSPAPEQTMQNGTHDAEEKKENLDRNQREIKSETPDSIVETLNTSSEIEHYLKENLELQARIKNVEMDLSEARAQVQQKDAELRTKAASLERLETAMKTGSTSTLTSVSQFQGISSSTASAPCTSTGISVSRQKDSMMQQVIMQSRIGYAFHLQIKISENRIGFILGFSSANRPGAVAGSPFRLPAAAHFTHPPPSFSSCKLANSPQQKGLNPNPNRNQTDQKTRVITKTVRVIEPKRKANG</sequence>
<gene>
    <name evidence="3" type="ORF">WR25_02523</name>
</gene>
<keyword evidence="1" id="KW-0175">Coiled coil</keyword>
<feature type="region of interest" description="Disordered" evidence="2">
    <location>
        <begin position="269"/>
        <end position="338"/>
    </location>
</feature>
<protein>
    <submittedName>
        <fullName evidence="3">Uncharacterized protein</fullName>
    </submittedName>
</protein>
<feature type="region of interest" description="Disordered" evidence="2">
    <location>
        <begin position="497"/>
        <end position="524"/>
    </location>
</feature>
<dbReference type="EMBL" id="LIAE01010433">
    <property type="protein sequence ID" value="PAV61134.1"/>
    <property type="molecule type" value="Genomic_DNA"/>
</dbReference>
<dbReference type="InterPro" id="IPR051176">
    <property type="entry name" value="Cent_Immune-Sig_Mod"/>
</dbReference>
<evidence type="ECO:0000313" key="3">
    <source>
        <dbReference type="EMBL" id="PAV61133.1"/>
    </source>
</evidence>
<dbReference type="AlphaFoldDB" id="A0A2A2JHC9"/>
<evidence type="ECO:0000256" key="1">
    <source>
        <dbReference type="SAM" id="Coils"/>
    </source>
</evidence>
<keyword evidence="4" id="KW-1185">Reference proteome</keyword>
<feature type="compositionally biased region" description="Basic and acidic residues" evidence="2">
    <location>
        <begin position="314"/>
        <end position="334"/>
    </location>
</feature>
<feature type="compositionally biased region" description="Polar residues" evidence="2">
    <location>
        <begin position="299"/>
        <end position="313"/>
    </location>
</feature>
<dbReference type="Proteomes" id="UP000218231">
    <property type="component" value="Unassembled WGS sequence"/>
</dbReference>
<name>A0A2A2JHC9_9BILA</name>